<gene>
    <name evidence="7 11" type="primary">hemC</name>
    <name evidence="11" type="ORF">GB881_12350</name>
</gene>
<dbReference type="PRINTS" id="PR00151">
    <property type="entry name" value="PORPHBDMNASE"/>
</dbReference>
<dbReference type="EMBL" id="WHPC01000050">
    <property type="protein sequence ID" value="MPV37821.1"/>
    <property type="molecule type" value="Genomic_DNA"/>
</dbReference>
<dbReference type="GO" id="GO:0005737">
    <property type="term" value="C:cytoplasm"/>
    <property type="evidence" value="ECO:0007669"/>
    <property type="project" value="UniProtKB-UniRule"/>
</dbReference>
<dbReference type="Gene3D" id="3.30.160.40">
    <property type="entry name" value="Porphobilinogen deaminase, C-terminal domain"/>
    <property type="match status" value="1"/>
</dbReference>
<evidence type="ECO:0000256" key="7">
    <source>
        <dbReference type="HAMAP-Rule" id="MF_00260"/>
    </source>
</evidence>
<keyword evidence="4 7" id="KW-0808">Transferase</keyword>
<evidence type="ECO:0000259" key="9">
    <source>
        <dbReference type="Pfam" id="PF01379"/>
    </source>
</evidence>
<evidence type="ECO:0000313" key="12">
    <source>
        <dbReference type="Proteomes" id="UP000437709"/>
    </source>
</evidence>
<keyword evidence="12" id="KW-1185">Reference proteome</keyword>
<keyword evidence="5 7" id="KW-0627">Porphyrin biosynthesis</keyword>
<dbReference type="NCBIfam" id="TIGR00212">
    <property type="entry name" value="hemC"/>
    <property type="match status" value="1"/>
</dbReference>
<feature type="domain" description="Porphobilinogen deaminase C-terminal" evidence="10">
    <location>
        <begin position="249"/>
        <end position="302"/>
    </location>
</feature>
<evidence type="ECO:0000256" key="1">
    <source>
        <dbReference type="ARBA" id="ARBA00002869"/>
    </source>
</evidence>
<dbReference type="SUPFAM" id="SSF53850">
    <property type="entry name" value="Periplasmic binding protein-like II"/>
    <property type="match status" value="1"/>
</dbReference>
<proteinExistence type="inferred from homology"/>
<comment type="subunit">
    <text evidence="3 7">Monomer.</text>
</comment>
<dbReference type="GO" id="GO:0006782">
    <property type="term" value="P:protoporphyrinogen IX biosynthetic process"/>
    <property type="evidence" value="ECO:0007669"/>
    <property type="project" value="UniProtKB-UniRule"/>
</dbReference>
<evidence type="ECO:0000256" key="3">
    <source>
        <dbReference type="ARBA" id="ARBA00011245"/>
    </source>
</evidence>
<dbReference type="EC" id="2.5.1.61" evidence="7"/>
<evidence type="ECO:0000259" key="10">
    <source>
        <dbReference type="Pfam" id="PF03900"/>
    </source>
</evidence>
<comment type="function">
    <text evidence="1 7">Tetrapolymerization of the monopyrrole PBG into the hydroxymethylbilane pre-uroporphyrinogen in several discrete steps.</text>
</comment>
<dbReference type="Pfam" id="PF03900">
    <property type="entry name" value="Porphobil_deamC"/>
    <property type="match status" value="1"/>
</dbReference>
<dbReference type="Gene3D" id="3.40.190.10">
    <property type="entry name" value="Periplasmic binding protein-like II"/>
    <property type="match status" value="2"/>
</dbReference>
<feature type="region of interest" description="Disordered" evidence="8">
    <location>
        <begin position="1"/>
        <end position="36"/>
    </location>
</feature>
<feature type="region of interest" description="Disordered" evidence="8">
    <location>
        <begin position="356"/>
        <end position="379"/>
    </location>
</feature>
<evidence type="ECO:0000256" key="5">
    <source>
        <dbReference type="ARBA" id="ARBA00023244"/>
    </source>
</evidence>
<feature type="modified residue" description="S-(dipyrrolylmethanemethyl)cysteine" evidence="7">
    <location>
        <position position="265"/>
    </location>
</feature>
<comment type="miscellaneous">
    <text evidence="7">The porphobilinogen subunits are added to the dipyrromethane group.</text>
</comment>
<accession>A0A6N7EK82</accession>
<dbReference type="InterPro" id="IPR022417">
    <property type="entry name" value="Porphobilin_deaminase_N"/>
</dbReference>
<evidence type="ECO:0000256" key="2">
    <source>
        <dbReference type="ARBA" id="ARBA00005638"/>
    </source>
</evidence>
<evidence type="ECO:0000313" key="11">
    <source>
        <dbReference type="EMBL" id="MPV37821.1"/>
    </source>
</evidence>
<dbReference type="PANTHER" id="PTHR11557">
    <property type="entry name" value="PORPHOBILINOGEN DEAMINASE"/>
    <property type="match status" value="1"/>
</dbReference>
<evidence type="ECO:0000256" key="8">
    <source>
        <dbReference type="SAM" id="MobiDB-lite"/>
    </source>
</evidence>
<reference evidence="11 12" key="1">
    <citation type="submission" date="2019-10" db="EMBL/GenBank/DDBJ databases">
        <title>Georgenia wutianyii sp. nov. and Georgenia yuyongxinii sp. nov. isolated from plateau pika (Ochotona curzoniae) in the Qinghai-Tibet plateau of China.</title>
        <authorList>
            <person name="Tian Z."/>
        </authorList>
    </citation>
    <scope>NUCLEOTIDE SEQUENCE [LARGE SCALE GENOMIC DNA]</scope>
    <source>
        <strain evidence="11 12">JCM 19765</strain>
    </source>
</reference>
<name>A0A6N7EK82_9MICO</name>
<dbReference type="InterPro" id="IPR036803">
    <property type="entry name" value="Porphobilinogen_deaminase_C_sf"/>
</dbReference>
<dbReference type="Proteomes" id="UP000437709">
    <property type="component" value="Unassembled WGS sequence"/>
</dbReference>
<dbReference type="InterPro" id="IPR022419">
    <property type="entry name" value="Porphobilin_deaminase_cofac_BS"/>
</dbReference>
<feature type="domain" description="Porphobilinogen deaminase N-terminal" evidence="9">
    <location>
        <begin position="29"/>
        <end position="229"/>
    </location>
</feature>
<dbReference type="HAMAP" id="MF_00260">
    <property type="entry name" value="Porphobil_deam"/>
    <property type="match status" value="1"/>
</dbReference>
<dbReference type="InterPro" id="IPR022418">
    <property type="entry name" value="Porphobilinogen_deaminase_C"/>
</dbReference>
<dbReference type="AlphaFoldDB" id="A0A6N7EK82"/>
<dbReference type="PROSITE" id="PS00533">
    <property type="entry name" value="PORPHOBILINOGEN_DEAM"/>
    <property type="match status" value="1"/>
</dbReference>
<comment type="cofactor">
    <cofactor evidence="7">
        <name>dipyrromethane</name>
        <dbReference type="ChEBI" id="CHEBI:60342"/>
    </cofactor>
    <text evidence="7">Binds 1 dipyrromethane group covalently.</text>
</comment>
<dbReference type="OrthoDB" id="9810298at2"/>
<organism evidence="11 12">
    <name type="scientific">Georgenia subflava</name>
    <dbReference type="NCBI Taxonomy" id="1622177"/>
    <lineage>
        <taxon>Bacteria</taxon>
        <taxon>Bacillati</taxon>
        <taxon>Actinomycetota</taxon>
        <taxon>Actinomycetes</taxon>
        <taxon>Micrococcales</taxon>
        <taxon>Bogoriellaceae</taxon>
        <taxon>Georgenia</taxon>
    </lineage>
</organism>
<sequence length="379" mass="38977">MLTHCRQSRLDNSSGGAQTVSVSSSTPPLRLGTRGSDLALTQSTTVARSLTAATGREVELVRIRTEGDRSTASLASLGGTGVFAAALREALLAGECDIAVHSLKDLPTAPTPGLSIGALPGRADHRDVLCARDGLTLAELPDGARVGTGSPRRAAQLRLARPDLTVVDIRGNVGTRLARVGTDLDAVVLARAGLDRLGLLERVTDALDTDVMLPAPGQGALAVECRTEDLREDALGDPLRQIDHVPTRLAVLAERAVLRTLEAGCAAPVGAHARLGTGDDGTSVLELSVGVFAPDGSRELRRSRGVELPGHPERATVIARGTAKAQDVALTLAVDLGVGLAEQLLADGAAEIAGLPAAEPSRAEEGGTVGPAPRPYRSA</sequence>
<dbReference type="InterPro" id="IPR000860">
    <property type="entry name" value="HemC"/>
</dbReference>
<dbReference type="SUPFAM" id="SSF54782">
    <property type="entry name" value="Porphobilinogen deaminase (hydroxymethylbilane synthase), C-terminal domain"/>
    <property type="match status" value="1"/>
</dbReference>
<dbReference type="GO" id="GO:0004418">
    <property type="term" value="F:hydroxymethylbilane synthase activity"/>
    <property type="evidence" value="ECO:0007669"/>
    <property type="project" value="UniProtKB-UniRule"/>
</dbReference>
<comment type="caution">
    <text evidence="11">The sequence shown here is derived from an EMBL/GenBank/DDBJ whole genome shotgun (WGS) entry which is preliminary data.</text>
</comment>
<comment type="similarity">
    <text evidence="2 7">Belongs to the HMBS family.</text>
</comment>
<protein>
    <recommendedName>
        <fullName evidence="7">Porphobilinogen deaminase</fullName>
        <shortName evidence="7">PBG</shortName>
        <ecNumber evidence="7">2.5.1.61</ecNumber>
    </recommendedName>
    <alternativeName>
        <fullName evidence="7">Hydroxymethylbilane synthase</fullName>
        <shortName evidence="7">HMBS</shortName>
    </alternativeName>
    <alternativeName>
        <fullName evidence="7">Pre-uroporphyrinogen synthase</fullName>
    </alternativeName>
</protein>
<feature type="compositionally biased region" description="Polar residues" evidence="8">
    <location>
        <begin position="10"/>
        <end position="27"/>
    </location>
</feature>
<dbReference type="PANTHER" id="PTHR11557:SF0">
    <property type="entry name" value="PORPHOBILINOGEN DEAMINASE"/>
    <property type="match status" value="1"/>
</dbReference>
<dbReference type="Pfam" id="PF01379">
    <property type="entry name" value="Porphobil_deam"/>
    <property type="match status" value="1"/>
</dbReference>
<evidence type="ECO:0000256" key="4">
    <source>
        <dbReference type="ARBA" id="ARBA00022679"/>
    </source>
</evidence>
<comment type="catalytic activity">
    <reaction evidence="6 7">
        <text>4 porphobilinogen + H2O = hydroxymethylbilane + 4 NH4(+)</text>
        <dbReference type="Rhea" id="RHEA:13185"/>
        <dbReference type="ChEBI" id="CHEBI:15377"/>
        <dbReference type="ChEBI" id="CHEBI:28938"/>
        <dbReference type="ChEBI" id="CHEBI:57845"/>
        <dbReference type="ChEBI" id="CHEBI:58126"/>
        <dbReference type="EC" id="2.5.1.61"/>
    </reaction>
</comment>
<dbReference type="FunFam" id="3.40.190.10:FF:000005">
    <property type="entry name" value="Porphobilinogen deaminase"/>
    <property type="match status" value="1"/>
</dbReference>
<evidence type="ECO:0000256" key="6">
    <source>
        <dbReference type="ARBA" id="ARBA00048169"/>
    </source>
</evidence>